<keyword evidence="2" id="KW-1185">Reference proteome</keyword>
<protein>
    <submittedName>
        <fullName evidence="1">Predicted protein</fullName>
    </submittedName>
</protein>
<dbReference type="AlphaFoldDB" id="B0DPM9"/>
<gene>
    <name evidence="1" type="ORF">LACBIDRAFT_307208</name>
</gene>
<dbReference type="KEGG" id="lbc:LACBIDRAFT_307208"/>
<reference evidence="1 2" key="1">
    <citation type="journal article" date="2008" name="Nature">
        <title>The genome of Laccaria bicolor provides insights into mycorrhizal symbiosis.</title>
        <authorList>
            <person name="Martin F."/>
            <person name="Aerts A."/>
            <person name="Ahren D."/>
            <person name="Brun A."/>
            <person name="Danchin E.G.J."/>
            <person name="Duchaussoy F."/>
            <person name="Gibon J."/>
            <person name="Kohler A."/>
            <person name="Lindquist E."/>
            <person name="Pereda V."/>
            <person name="Salamov A."/>
            <person name="Shapiro H.J."/>
            <person name="Wuyts J."/>
            <person name="Blaudez D."/>
            <person name="Buee M."/>
            <person name="Brokstein P."/>
            <person name="Canbaeck B."/>
            <person name="Cohen D."/>
            <person name="Courty P.E."/>
            <person name="Coutinho P.M."/>
            <person name="Delaruelle C."/>
            <person name="Detter J.C."/>
            <person name="Deveau A."/>
            <person name="DiFazio S."/>
            <person name="Duplessis S."/>
            <person name="Fraissinet-Tachet L."/>
            <person name="Lucic E."/>
            <person name="Frey-Klett P."/>
            <person name="Fourrey C."/>
            <person name="Feussner I."/>
            <person name="Gay G."/>
            <person name="Grimwood J."/>
            <person name="Hoegger P.J."/>
            <person name="Jain P."/>
            <person name="Kilaru S."/>
            <person name="Labbe J."/>
            <person name="Lin Y.C."/>
            <person name="Legue V."/>
            <person name="Le Tacon F."/>
            <person name="Marmeisse R."/>
            <person name="Melayah D."/>
            <person name="Montanini B."/>
            <person name="Muratet M."/>
            <person name="Nehls U."/>
            <person name="Niculita-Hirzel H."/>
            <person name="Oudot-Le Secq M.P."/>
            <person name="Peter M."/>
            <person name="Quesneville H."/>
            <person name="Rajashekar B."/>
            <person name="Reich M."/>
            <person name="Rouhier N."/>
            <person name="Schmutz J."/>
            <person name="Yin T."/>
            <person name="Chalot M."/>
            <person name="Henrissat B."/>
            <person name="Kuees U."/>
            <person name="Lucas S."/>
            <person name="Van de Peer Y."/>
            <person name="Podila G.K."/>
            <person name="Polle A."/>
            <person name="Pukkila P.J."/>
            <person name="Richardson P.M."/>
            <person name="Rouze P."/>
            <person name="Sanders I.R."/>
            <person name="Stajich J.E."/>
            <person name="Tunlid A."/>
            <person name="Tuskan G."/>
            <person name="Grigoriev I.V."/>
        </authorList>
    </citation>
    <scope>NUCLEOTIDE SEQUENCE [LARGE SCALE GENOMIC DNA]</scope>
    <source>
        <strain evidence="2">S238N-H82 / ATCC MYA-4686</strain>
    </source>
</reference>
<evidence type="ECO:0000313" key="2">
    <source>
        <dbReference type="Proteomes" id="UP000001194"/>
    </source>
</evidence>
<name>B0DPM9_LACBS</name>
<dbReference type="InterPro" id="IPR011009">
    <property type="entry name" value="Kinase-like_dom_sf"/>
</dbReference>
<organism evidence="2">
    <name type="scientific">Laccaria bicolor (strain S238N-H82 / ATCC MYA-4686)</name>
    <name type="common">Bicoloured deceiver</name>
    <name type="synonym">Laccaria laccata var. bicolor</name>
    <dbReference type="NCBI Taxonomy" id="486041"/>
    <lineage>
        <taxon>Eukaryota</taxon>
        <taxon>Fungi</taxon>
        <taxon>Dikarya</taxon>
        <taxon>Basidiomycota</taxon>
        <taxon>Agaricomycotina</taxon>
        <taxon>Agaricomycetes</taxon>
        <taxon>Agaricomycetidae</taxon>
        <taxon>Agaricales</taxon>
        <taxon>Agaricineae</taxon>
        <taxon>Hydnangiaceae</taxon>
        <taxon>Laccaria</taxon>
    </lineage>
</organism>
<dbReference type="OrthoDB" id="2985259at2759"/>
<dbReference type="HOGENOM" id="CLU_2612659_0_0_1"/>
<sequence>MYSCPCPLELLSRTVYCPFKLDVWQLGCSLVEFESTIPAIDEVLARMTDVDPVRRLSAREALDRFSTIVHSMGPEDLLIDVSCLS</sequence>
<dbReference type="EMBL" id="DS547124">
    <property type="protein sequence ID" value="EDR03479.1"/>
    <property type="molecule type" value="Genomic_DNA"/>
</dbReference>
<dbReference type="SUPFAM" id="SSF56112">
    <property type="entry name" value="Protein kinase-like (PK-like)"/>
    <property type="match status" value="1"/>
</dbReference>
<accession>B0DPM9</accession>
<dbReference type="GeneID" id="6081555"/>
<dbReference type="RefSeq" id="XP_001885935.1">
    <property type="nucleotide sequence ID" value="XM_001885900.1"/>
</dbReference>
<evidence type="ECO:0000313" key="1">
    <source>
        <dbReference type="EMBL" id="EDR03479.1"/>
    </source>
</evidence>
<dbReference type="InParanoid" id="B0DPM9"/>
<proteinExistence type="predicted"/>
<dbReference type="Proteomes" id="UP000001194">
    <property type="component" value="Unassembled WGS sequence"/>
</dbReference>